<gene>
    <name evidence="1" type="ORF">AVR91_0200395</name>
</gene>
<reference evidence="1 2" key="1">
    <citation type="submission" date="2016-12" db="EMBL/GenBank/DDBJ databases">
        <title>Amycolatopsis keratiniphila subsp. keratiniphila genome sequencing and assembly.</title>
        <authorList>
            <person name="Mayilraj S."/>
            <person name="Kaur N."/>
        </authorList>
    </citation>
    <scope>NUCLEOTIDE SEQUENCE [LARGE SCALE GENOMIC DNA]</scope>
    <source>
        <strain evidence="1 2">DSM 44409</strain>
    </source>
</reference>
<protein>
    <submittedName>
        <fullName evidence="1">Uncharacterized protein</fullName>
    </submittedName>
</protein>
<dbReference type="OrthoDB" id="3699867at2"/>
<sequence length="391" mass="43893">MVDSTYDWLPERHLGVAATLAHADELIEQISDLLFEYHTQSDGVFCLREVPAGPVSRTVVDRVAPIPRKVPLLVADALVALRAALEHALFAEVEFADGAPLDEKAAQLVEMPASHAYEKFEKWKKNRVRHGPLSLRAGSELLRRVAGLQPFQRPAEPQMHPLARLVLHTNHAKHRTPVVTTVRLAAMYRDDQVLRSIEDLPKQPEKPLCVGDVIAETPIGTKVPVTLFPTIGINRPRTDRWPVLMQELDEISQWVRCQALPRLITGSEPPQPPLPARYEISVGHEDERRAVVAGSLTSAASRYKRRLSAASARINLVEHLGQIYDFPNGQQVSAWLAHLTDEEVLGKISALKQNHNYDPRVMRHNAEVLARLRDEILNSPHENKPADEQWT</sequence>
<accession>A0A1W2M496</accession>
<name>A0A1W2M496_9PSEU</name>
<organism evidence="1 2">
    <name type="scientific">Amycolatopsis keratiniphila subsp. keratiniphila</name>
    <dbReference type="NCBI Taxonomy" id="227715"/>
    <lineage>
        <taxon>Bacteria</taxon>
        <taxon>Bacillati</taxon>
        <taxon>Actinomycetota</taxon>
        <taxon>Actinomycetes</taxon>
        <taxon>Pseudonocardiales</taxon>
        <taxon>Pseudonocardiaceae</taxon>
        <taxon>Amycolatopsis</taxon>
        <taxon>Amycolatopsis japonica group</taxon>
    </lineage>
</organism>
<proteinExistence type="predicted"/>
<dbReference type="Proteomes" id="UP000076660">
    <property type="component" value="Unassembled WGS sequence"/>
</dbReference>
<evidence type="ECO:0000313" key="2">
    <source>
        <dbReference type="Proteomes" id="UP000076660"/>
    </source>
</evidence>
<dbReference type="EMBL" id="LQMT02000002">
    <property type="protein sequence ID" value="ONF75031.1"/>
    <property type="molecule type" value="Genomic_DNA"/>
</dbReference>
<dbReference type="AlphaFoldDB" id="A0A1W2M496"/>
<comment type="caution">
    <text evidence="1">The sequence shown here is derived from an EMBL/GenBank/DDBJ whole genome shotgun (WGS) entry which is preliminary data.</text>
</comment>
<evidence type="ECO:0000313" key="1">
    <source>
        <dbReference type="EMBL" id="ONF75031.1"/>
    </source>
</evidence>